<evidence type="ECO:0000256" key="1">
    <source>
        <dbReference type="SAM" id="MobiDB-lite"/>
    </source>
</evidence>
<sequence length="158" mass="17123">MADHDRDVGSRGEEEAPRDPASDEPTARHHASGEERLRYGQAASEGPRYPTATTPAPAWDPPGRQDSFRGFFRQRPAQIIGAGLLGLVVGALLGGTAVAVAGELGHRNEMRAIPWEHPRWTERGFPSQCYPVDEGVRCEMGSDEAVPTLEMPPPTRTG</sequence>
<keyword evidence="4" id="KW-1185">Reference proteome</keyword>
<organism evidence="3 4">
    <name type="scientific">Nonomuraea purpurea</name>
    <dbReference type="NCBI Taxonomy" id="1849276"/>
    <lineage>
        <taxon>Bacteria</taxon>
        <taxon>Bacillati</taxon>
        <taxon>Actinomycetota</taxon>
        <taxon>Actinomycetes</taxon>
        <taxon>Streptosporangiales</taxon>
        <taxon>Streptosporangiaceae</taxon>
        <taxon>Nonomuraea</taxon>
    </lineage>
</organism>
<comment type="caution">
    <text evidence="3">The sequence shown here is derived from an EMBL/GenBank/DDBJ whole genome shotgun (WGS) entry which is preliminary data.</text>
</comment>
<dbReference type="RefSeq" id="WP_379535286.1">
    <property type="nucleotide sequence ID" value="NZ_JBHSBI010000045.1"/>
</dbReference>
<keyword evidence="2" id="KW-0472">Membrane</keyword>
<evidence type="ECO:0000313" key="3">
    <source>
        <dbReference type="EMBL" id="MFC4015472.1"/>
    </source>
</evidence>
<feature type="region of interest" description="Disordered" evidence="1">
    <location>
        <begin position="1"/>
        <end position="69"/>
    </location>
</feature>
<gene>
    <name evidence="3" type="ORF">ACFOY2_50265</name>
</gene>
<protein>
    <submittedName>
        <fullName evidence="3">Uncharacterized protein</fullName>
    </submittedName>
</protein>
<keyword evidence="2" id="KW-1133">Transmembrane helix</keyword>
<dbReference type="EMBL" id="JBHSBI010000045">
    <property type="protein sequence ID" value="MFC4015472.1"/>
    <property type="molecule type" value="Genomic_DNA"/>
</dbReference>
<proteinExistence type="predicted"/>
<feature type="compositionally biased region" description="Basic and acidic residues" evidence="1">
    <location>
        <begin position="1"/>
        <end position="38"/>
    </location>
</feature>
<evidence type="ECO:0000256" key="2">
    <source>
        <dbReference type="SAM" id="Phobius"/>
    </source>
</evidence>
<keyword evidence="2" id="KW-0812">Transmembrane</keyword>
<feature type="transmembrane region" description="Helical" evidence="2">
    <location>
        <begin position="79"/>
        <end position="101"/>
    </location>
</feature>
<evidence type="ECO:0000313" key="4">
    <source>
        <dbReference type="Proteomes" id="UP001595851"/>
    </source>
</evidence>
<reference evidence="4" key="1">
    <citation type="journal article" date="2019" name="Int. J. Syst. Evol. Microbiol.">
        <title>The Global Catalogue of Microorganisms (GCM) 10K type strain sequencing project: providing services to taxonomists for standard genome sequencing and annotation.</title>
        <authorList>
            <consortium name="The Broad Institute Genomics Platform"/>
            <consortium name="The Broad Institute Genome Sequencing Center for Infectious Disease"/>
            <person name="Wu L."/>
            <person name="Ma J."/>
        </authorList>
    </citation>
    <scope>NUCLEOTIDE SEQUENCE [LARGE SCALE GENOMIC DNA]</scope>
    <source>
        <strain evidence="4">TBRC 1276</strain>
    </source>
</reference>
<accession>A0ABV8GRV0</accession>
<name>A0ABV8GRV0_9ACTN</name>
<dbReference type="Proteomes" id="UP001595851">
    <property type="component" value="Unassembled WGS sequence"/>
</dbReference>